<dbReference type="GO" id="GO:0045004">
    <property type="term" value="P:DNA replication proofreading"/>
    <property type="evidence" value="ECO:0007669"/>
    <property type="project" value="TreeGrafter"/>
</dbReference>
<name>A0A7W6G7E5_9SPHN</name>
<dbReference type="GO" id="GO:0008408">
    <property type="term" value="F:3'-5' exonuclease activity"/>
    <property type="evidence" value="ECO:0007669"/>
    <property type="project" value="TreeGrafter"/>
</dbReference>
<dbReference type="EMBL" id="JACIDX010000013">
    <property type="protein sequence ID" value="MBB3956293.1"/>
    <property type="molecule type" value="Genomic_DNA"/>
</dbReference>
<proteinExistence type="predicted"/>
<dbReference type="CDD" id="cd06127">
    <property type="entry name" value="DEDDh"/>
    <property type="match status" value="1"/>
</dbReference>
<dbReference type="Gene3D" id="3.30.420.10">
    <property type="entry name" value="Ribonuclease H-like superfamily/Ribonuclease H"/>
    <property type="match status" value="1"/>
</dbReference>
<protein>
    <submittedName>
        <fullName evidence="2">DNA polymerase-3 subunit epsilon</fullName>
        <ecNumber evidence="2">2.7.7.7</ecNumber>
    </submittedName>
</protein>
<dbReference type="Proteomes" id="UP000548867">
    <property type="component" value="Unassembled WGS sequence"/>
</dbReference>
<dbReference type="SUPFAM" id="SSF53098">
    <property type="entry name" value="Ribonuclease H-like"/>
    <property type="match status" value="1"/>
</dbReference>
<dbReference type="PANTHER" id="PTHR30231">
    <property type="entry name" value="DNA POLYMERASE III SUBUNIT EPSILON"/>
    <property type="match status" value="1"/>
</dbReference>
<gene>
    <name evidence="2" type="ORF">GGR38_003256</name>
</gene>
<dbReference type="InterPro" id="IPR013520">
    <property type="entry name" value="Ribonucl_H"/>
</dbReference>
<dbReference type="SMART" id="SM00479">
    <property type="entry name" value="EXOIII"/>
    <property type="match status" value="1"/>
</dbReference>
<comment type="caution">
    <text evidence="2">The sequence shown here is derived from an EMBL/GenBank/DDBJ whole genome shotgun (WGS) entry which is preliminary data.</text>
</comment>
<evidence type="ECO:0000313" key="2">
    <source>
        <dbReference type="EMBL" id="MBB3956293.1"/>
    </source>
</evidence>
<dbReference type="GO" id="GO:0005829">
    <property type="term" value="C:cytosol"/>
    <property type="evidence" value="ECO:0007669"/>
    <property type="project" value="TreeGrafter"/>
</dbReference>
<keyword evidence="2" id="KW-0548">Nucleotidyltransferase</keyword>
<dbReference type="RefSeq" id="WP_183627200.1">
    <property type="nucleotide sequence ID" value="NZ_JACIDX010000013.1"/>
</dbReference>
<dbReference type="InterPro" id="IPR012337">
    <property type="entry name" value="RNaseH-like_sf"/>
</dbReference>
<organism evidence="2 3">
    <name type="scientific">Novosphingobium sediminicola</name>
    <dbReference type="NCBI Taxonomy" id="563162"/>
    <lineage>
        <taxon>Bacteria</taxon>
        <taxon>Pseudomonadati</taxon>
        <taxon>Pseudomonadota</taxon>
        <taxon>Alphaproteobacteria</taxon>
        <taxon>Sphingomonadales</taxon>
        <taxon>Sphingomonadaceae</taxon>
        <taxon>Novosphingobium</taxon>
    </lineage>
</organism>
<evidence type="ECO:0000313" key="3">
    <source>
        <dbReference type="Proteomes" id="UP000548867"/>
    </source>
</evidence>
<dbReference type="Pfam" id="PF00929">
    <property type="entry name" value="RNase_T"/>
    <property type="match status" value="1"/>
</dbReference>
<dbReference type="EC" id="2.7.7.7" evidence="2"/>
<keyword evidence="3" id="KW-1185">Reference proteome</keyword>
<dbReference type="GO" id="GO:0003676">
    <property type="term" value="F:nucleic acid binding"/>
    <property type="evidence" value="ECO:0007669"/>
    <property type="project" value="InterPro"/>
</dbReference>
<dbReference type="InterPro" id="IPR036397">
    <property type="entry name" value="RNaseH_sf"/>
</dbReference>
<dbReference type="GO" id="GO:0003887">
    <property type="term" value="F:DNA-directed DNA polymerase activity"/>
    <property type="evidence" value="ECO:0007669"/>
    <property type="project" value="UniProtKB-EC"/>
</dbReference>
<keyword evidence="2" id="KW-0808">Transferase</keyword>
<accession>A0A7W6G7E5</accession>
<sequence>MSKQGDRVPSFTALEQAADFLDAHPDYKVLRRLRHVDWLYNGPTEGETRVGVAVDVETTGLDHEADRIIELAVQRFRFDALGRVTQIGKARLWREDPSIPIDPHITQLTGLTAQDVLGQSIDVNAAVEILKSADIIIAHNAAFDRPFVDRRLPAIGGKPWACSMAELDWLGLGFDGRALGHLVSQCGWFYEGHRAENDVLALIYLLAHTSQDGETILAKLRAASEQPTFRINAVDAPFDAKDSLKAKGYRWDATMRFWWKTISQPDLDAETQWLRRDIYLERGMPAVFPQSACERYSR</sequence>
<reference evidence="2 3" key="1">
    <citation type="submission" date="2020-08" db="EMBL/GenBank/DDBJ databases">
        <title>Genomic Encyclopedia of Type Strains, Phase IV (KMG-IV): sequencing the most valuable type-strain genomes for metagenomic binning, comparative biology and taxonomic classification.</title>
        <authorList>
            <person name="Goeker M."/>
        </authorList>
    </citation>
    <scope>NUCLEOTIDE SEQUENCE [LARGE SCALE GENOMIC DNA]</scope>
    <source>
        <strain evidence="2 3">DSM 27057</strain>
    </source>
</reference>
<evidence type="ECO:0000259" key="1">
    <source>
        <dbReference type="SMART" id="SM00479"/>
    </source>
</evidence>
<dbReference type="PANTHER" id="PTHR30231:SF37">
    <property type="entry name" value="EXODEOXYRIBONUCLEASE 10"/>
    <property type="match status" value="1"/>
</dbReference>
<feature type="domain" description="Exonuclease" evidence="1">
    <location>
        <begin position="50"/>
        <end position="215"/>
    </location>
</feature>
<dbReference type="NCBIfam" id="NF006615">
    <property type="entry name" value="PRK09182.1"/>
    <property type="match status" value="1"/>
</dbReference>
<dbReference type="AlphaFoldDB" id="A0A7W6G7E5"/>